<evidence type="ECO:0000313" key="12">
    <source>
        <dbReference type="EMBL" id="CAG5086909.1"/>
    </source>
</evidence>
<keyword evidence="7" id="KW-0067">ATP-binding</keyword>
<dbReference type="GO" id="GO:0016301">
    <property type="term" value="F:kinase activity"/>
    <property type="evidence" value="ECO:0007669"/>
    <property type="project" value="UniProtKB-KW"/>
</dbReference>
<evidence type="ECO:0000256" key="3">
    <source>
        <dbReference type="ARBA" id="ARBA00022553"/>
    </source>
</evidence>
<evidence type="ECO:0000256" key="5">
    <source>
        <dbReference type="ARBA" id="ARBA00022741"/>
    </source>
</evidence>
<dbReference type="EMBL" id="CAJRAY010000047">
    <property type="protein sequence ID" value="CAG5086909.1"/>
    <property type="molecule type" value="Genomic_DNA"/>
</dbReference>
<keyword evidence="5" id="KW-0547">Nucleotide-binding</keyword>
<gene>
    <name evidence="12" type="primary">txxe 2530</name>
    <name evidence="12" type="ORF">TXXE_10405</name>
</gene>
<accession>A0ABN7RVE8</accession>
<dbReference type="Pfam" id="PF07730">
    <property type="entry name" value="HisKA_3"/>
    <property type="match status" value="1"/>
</dbReference>
<dbReference type="CDD" id="cd16917">
    <property type="entry name" value="HATPase_UhpB-NarQ-NarX-like"/>
    <property type="match status" value="1"/>
</dbReference>
<evidence type="ECO:0000256" key="6">
    <source>
        <dbReference type="ARBA" id="ARBA00022777"/>
    </source>
</evidence>
<dbReference type="Gene3D" id="3.30.565.10">
    <property type="entry name" value="Histidine kinase-like ATPase, C-terminal domain"/>
    <property type="match status" value="1"/>
</dbReference>
<keyword evidence="4" id="KW-0808">Transferase</keyword>
<protein>
    <recommendedName>
        <fullName evidence="2">histidine kinase</fullName>
        <ecNumber evidence="2">2.7.13.3</ecNumber>
    </recommendedName>
</protein>
<dbReference type="InterPro" id="IPR036890">
    <property type="entry name" value="HATPase_C_sf"/>
</dbReference>
<feature type="transmembrane region" description="Helical" evidence="10">
    <location>
        <begin position="12"/>
        <end position="28"/>
    </location>
</feature>
<name>A0ABN7RVE8_THEXY</name>
<comment type="caution">
    <text evidence="12">The sequence shown here is derived from an EMBL/GenBank/DDBJ whole genome shotgun (WGS) entry which is preliminary data.</text>
</comment>
<keyword evidence="6 12" id="KW-0418">Kinase</keyword>
<keyword evidence="8" id="KW-0902">Two-component regulatory system</keyword>
<evidence type="ECO:0000256" key="10">
    <source>
        <dbReference type="SAM" id="Phobius"/>
    </source>
</evidence>
<evidence type="ECO:0000256" key="8">
    <source>
        <dbReference type="ARBA" id="ARBA00023012"/>
    </source>
</evidence>
<feature type="domain" description="Signal transduction histidine kinase subgroup 3 dimerisation and phosphoacceptor" evidence="11">
    <location>
        <begin position="183"/>
        <end position="247"/>
    </location>
</feature>
<dbReference type="RefSeq" id="WP_213484571.1">
    <property type="nucleotide sequence ID" value="NZ_CAJRAY010000047.1"/>
</dbReference>
<evidence type="ECO:0000256" key="4">
    <source>
        <dbReference type="ARBA" id="ARBA00022679"/>
    </source>
</evidence>
<keyword evidence="10" id="KW-0812">Transmembrane</keyword>
<evidence type="ECO:0000256" key="7">
    <source>
        <dbReference type="ARBA" id="ARBA00022840"/>
    </source>
</evidence>
<evidence type="ECO:0000256" key="1">
    <source>
        <dbReference type="ARBA" id="ARBA00000085"/>
    </source>
</evidence>
<feature type="transmembrane region" description="Helical" evidence="10">
    <location>
        <begin position="65"/>
        <end position="90"/>
    </location>
</feature>
<dbReference type="Gene3D" id="1.20.5.1930">
    <property type="match status" value="1"/>
</dbReference>
<sequence length="382" mass="41867">MKAEQHPAERRSIALMLIALASAGWLAVNAGGSELLPECLLVALLHVSLRLAAGLTAGWPRLLLLMLAAAVLGAGIAVHPAFVLPLPIIVYEIASRIYRPGWSILVALAVPLPALPDGWLLPYGIAAAASFACLRAFDTDGRRIRTLQDEMEQLRDKLRRTLAKLDEMEGYVRQSEYVMKLEERSRISQRLHDEIGQSLTGALMQMEAARRLLGTDRAKAEQLLQQAIRIAKEGIDRIRLTLKQWKPLPEQLGMHRLKRLAAEFEAQHSIRASVTHEGDLDRILPIHWKIIHDNAAEALTNVLKYAAASRVDIHVQVMRAMIRSVVADDGQGAVRIVKGLGLAGMEERAAAAGGTVIVDGSRGFSVTTLLPLDVHEAGRRNS</sequence>
<evidence type="ECO:0000256" key="9">
    <source>
        <dbReference type="SAM" id="Coils"/>
    </source>
</evidence>
<proteinExistence type="predicted"/>
<dbReference type="PANTHER" id="PTHR24421:SF10">
    <property type="entry name" value="NITRATE_NITRITE SENSOR PROTEIN NARQ"/>
    <property type="match status" value="1"/>
</dbReference>
<feature type="coiled-coil region" evidence="9">
    <location>
        <begin position="137"/>
        <end position="171"/>
    </location>
</feature>
<reference evidence="12 13" key="1">
    <citation type="submission" date="2021-04" db="EMBL/GenBank/DDBJ databases">
        <authorList>
            <person name="Rakotoarivonina H."/>
        </authorList>
    </citation>
    <scope>NUCLEOTIDE SEQUENCE [LARGE SCALE GENOMIC DNA]</scope>
    <source>
        <strain evidence="12 13">XE</strain>
    </source>
</reference>
<keyword evidence="10" id="KW-0472">Membrane</keyword>
<evidence type="ECO:0000256" key="2">
    <source>
        <dbReference type="ARBA" id="ARBA00012438"/>
    </source>
</evidence>
<keyword evidence="13" id="KW-1185">Reference proteome</keyword>
<keyword evidence="3" id="KW-0597">Phosphoprotein</keyword>
<evidence type="ECO:0000313" key="13">
    <source>
        <dbReference type="Proteomes" id="UP000681526"/>
    </source>
</evidence>
<dbReference type="SUPFAM" id="SSF55874">
    <property type="entry name" value="ATPase domain of HSP90 chaperone/DNA topoisomerase II/histidine kinase"/>
    <property type="match status" value="1"/>
</dbReference>
<dbReference type="InterPro" id="IPR011712">
    <property type="entry name" value="Sig_transdc_His_kin_sub3_dim/P"/>
</dbReference>
<keyword evidence="10" id="KW-1133">Transmembrane helix</keyword>
<dbReference type="InterPro" id="IPR050482">
    <property type="entry name" value="Sensor_HK_TwoCompSys"/>
</dbReference>
<dbReference type="EC" id="2.7.13.3" evidence="2"/>
<dbReference type="Proteomes" id="UP000681526">
    <property type="component" value="Unassembled WGS sequence"/>
</dbReference>
<comment type="catalytic activity">
    <reaction evidence="1">
        <text>ATP + protein L-histidine = ADP + protein N-phospho-L-histidine.</text>
        <dbReference type="EC" id="2.7.13.3"/>
    </reaction>
</comment>
<keyword evidence="9" id="KW-0175">Coiled coil</keyword>
<dbReference type="PANTHER" id="PTHR24421">
    <property type="entry name" value="NITRATE/NITRITE SENSOR PROTEIN NARX-RELATED"/>
    <property type="match status" value="1"/>
</dbReference>
<evidence type="ECO:0000259" key="11">
    <source>
        <dbReference type="Pfam" id="PF07730"/>
    </source>
</evidence>
<organism evidence="12 13">
    <name type="scientific">Thermobacillus xylanilyticus</name>
    <dbReference type="NCBI Taxonomy" id="76633"/>
    <lineage>
        <taxon>Bacteria</taxon>
        <taxon>Bacillati</taxon>
        <taxon>Bacillota</taxon>
        <taxon>Bacilli</taxon>
        <taxon>Bacillales</taxon>
        <taxon>Paenibacillaceae</taxon>
        <taxon>Thermobacillus</taxon>
    </lineage>
</organism>